<comment type="caution">
    <text evidence="1">The sequence shown here is derived from an EMBL/GenBank/DDBJ whole genome shotgun (WGS) entry which is preliminary data.</text>
</comment>
<protein>
    <submittedName>
        <fullName evidence="1">Uncharacterized protein</fullName>
    </submittedName>
</protein>
<reference evidence="1" key="1">
    <citation type="submission" date="2023-11" db="EMBL/GenBank/DDBJ databases">
        <authorList>
            <person name="Poullet M."/>
        </authorList>
    </citation>
    <scope>NUCLEOTIDE SEQUENCE</scope>
    <source>
        <strain evidence="1">E1834</strain>
    </source>
</reference>
<sequence length="284" mass="34374">MFKHKYDYRGIRNRFHDFNCEYNSGKIKNIKTKDDKKLKKELHQLNDKYEKGEIKNIVTEENEKIKGELKLFNKYKKIEKEIKVLETELESLEESIKLKEKINERDEMTKKIEEIKEKNDKELDEKLNMIGNEQKKIWEEKLEKIKNENEEILKENKEIKRKEMLEKYDDFIVELKEMWFGVVFYHVYDKVYKNENKKKISIKITKESEKGKASTGSNIKTFQDEKDEYILYFNEITLIKKTFLPEIYGKEYALELVKGKKHSAIFVQINGKITKEGKFFENQY</sequence>
<dbReference type="EMBL" id="CAVMJV010000080">
    <property type="protein sequence ID" value="CAK5090105.1"/>
    <property type="molecule type" value="Genomic_DNA"/>
</dbReference>
<gene>
    <name evidence="1" type="ORF">MENTE1834_LOCUS37873</name>
</gene>
<evidence type="ECO:0000313" key="2">
    <source>
        <dbReference type="Proteomes" id="UP001497535"/>
    </source>
</evidence>
<organism evidence="1 2">
    <name type="scientific">Meloidogyne enterolobii</name>
    <name type="common">Root-knot nematode worm</name>
    <name type="synonym">Meloidogyne mayaguensis</name>
    <dbReference type="NCBI Taxonomy" id="390850"/>
    <lineage>
        <taxon>Eukaryota</taxon>
        <taxon>Metazoa</taxon>
        <taxon>Ecdysozoa</taxon>
        <taxon>Nematoda</taxon>
        <taxon>Chromadorea</taxon>
        <taxon>Rhabditida</taxon>
        <taxon>Tylenchina</taxon>
        <taxon>Tylenchomorpha</taxon>
        <taxon>Tylenchoidea</taxon>
        <taxon>Meloidogynidae</taxon>
        <taxon>Meloidogyninae</taxon>
        <taxon>Meloidogyne</taxon>
    </lineage>
</organism>
<name>A0ACB1AF75_MELEN</name>
<accession>A0ACB1AF75</accession>
<proteinExistence type="predicted"/>
<keyword evidence="2" id="KW-1185">Reference proteome</keyword>
<evidence type="ECO:0000313" key="1">
    <source>
        <dbReference type="EMBL" id="CAK5090105.1"/>
    </source>
</evidence>
<dbReference type="Proteomes" id="UP001497535">
    <property type="component" value="Unassembled WGS sequence"/>
</dbReference>